<proteinExistence type="predicted"/>
<name>A0A9Q1FQY1_SYNKA</name>
<dbReference type="EMBL" id="JAINUF010000004">
    <property type="protein sequence ID" value="KAJ8364434.1"/>
    <property type="molecule type" value="Genomic_DNA"/>
</dbReference>
<evidence type="ECO:0000313" key="2">
    <source>
        <dbReference type="EMBL" id="KAJ8364434.1"/>
    </source>
</evidence>
<keyword evidence="3" id="KW-1185">Reference proteome</keyword>
<evidence type="ECO:0000256" key="1">
    <source>
        <dbReference type="SAM" id="MobiDB-lite"/>
    </source>
</evidence>
<evidence type="ECO:0000313" key="3">
    <source>
        <dbReference type="Proteomes" id="UP001152622"/>
    </source>
</evidence>
<dbReference type="Proteomes" id="UP001152622">
    <property type="component" value="Chromosome 4"/>
</dbReference>
<comment type="caution">
    <text evidence="2">The sequence shown here is derived from an EMBL/GenBank/DDBJ whole genome shotgun (WGS) entry which is preliminary data.</text>
</comment>
<gene>
    <name evidence="2" type="ORF">SKAU_G00132650</name>
</gene>
<feature type="compositionally biased region" description="Basic and acidic residues" evidence="1">
    <location>
        <begin position="25"/>
        <end position="38"/>
    </location>
</feature>
<protein>
    <submittedName>
        <fullName evidence="2">Uncharacterized protein</fullName>
    </submittedName>
</protein>
<dbReference type="AlphaFoldDB" id="A0A9Q1FQY1"/>
<accession>A0A9Q1FQY1</accession>
<feature type="region of interest" description="Disordered" evidence="1">
    <location>
        <begin position="13"/>
        <end position="38"/>
    </location>
</feature>
<sequence length="80" mass="9108">MLWELRALLANETEDRTPSVGPVEWGEREPVTESNLEHTEEIADGSARNQVTIRSEKWPGCNRGDYCGTTSRWAFSPCPW</sequence>
<organism evidence="2 3">
    <name type="scientific">Synaphobranchus kaupii</name>
    <name type="common">Kaup's arrowtooth eel</name>
    <dbReference type="NCBI Taxonomy" id="118154"/>
    <lineage>
        <taxon>Eukaryota</taxon>
        <taxon>Metazoa</taxon>
        <taxon>Chordata</taxon>
        <taxon>Craniata</taxon>
        <taxon>Vertebrata</taxon>
        <taxon>Euteleostomi</taxon>
        <taxon>Actinopterygii</taxon>
        <taxon>Neopterygii</taxon>
        <taxon>Teleostei</taxon>
        <taxon>Anguilliformes</taxon>
        <taxon>Synaphobranchidae</taxon>
        <taxon>Synaphobranchus</taxon>
    </lineage>
</organism>
<reference evidence="2" key="1">
    <citation type="journal article" date="2023" name="Science">
        <title>Genome structures resolve the early diversification of teleost fishes.</title>
        <authorList>
            <person name="Parey E."/>
            <person name="Louis A."/>
            <person name="Montfort J."/>
            <person name="Bouchez O."/>
            <person name="Roques C."/>
            <person name="Iampietro C."/>
            <person name="Lluch J."/>
            <person name="Castinel A."/>
            <person name="Donnadieu C."/>
            <person name="Desvignes T."/>
            <person name="Floi Bucao C."/>
            <person name="Jouanno E."/>
            <person name="Wen M."/>
            <person name="Mejri S."/>
            <person name="Dirks R."/>
            <person name="Jansen H."/>
            <person name="Henkel C."/>
            <person name="Chen W.J."/>
            <person name="Zahm M."/>
            <person name="Cabau C."/>
            <person name="Klopp C."/>
            <person name="Thompson A.W."/>
            <person name="Robinson-Rechavi M."/>
            <person name="Braasch I."/>
            <person name="Lecointre G."/>
            <person name="Bobe J."/>
            <person name="Postlethwait J.H."/>
            <person name="Berthelot C."/>
            <person name="Roest Crollius H."/>
            <person name="Guiguen Y."/>
        </authorList>
    </citation>
    <scope>NUCLEOTIDE SEQUENCE</scope>
    <source>
        <strain evidence="2">WJC10195</strain>
    </source>
</reference>